<organism evidence="2 3">
    <name type="scientific">Colobus angolensis palliatus</name>
    <name type="common">Peters' Angolan colobus</name>
    <dbReference type="NCBI Taxonomy" id="336983"/>
    <lineage>
        <taxon>Eukaryota</taxon>
        <taxon>Metazoa</taxon>
        <taxon>Chordata</taxon>
        <taxon>Craniata</taxon>
        <taxon>Vertebrata</taxon>
        <taxon>Euteleostomi</taxon>
        <taxon>Mammalia</taxon>
        <taxon>Eutheria</taxon>
        <taxon>Euarchontoglires</taxon>
        <taxon>Primates</taxon>
        <taxon>Haplorrhini</taxon>
        <taxon>Catarrhini</taxon>
        <taxon>Cercopithecidae</taxon>
        <taxon>Colobinae</taxon>
        <taxon>Colobus</taxon>
    </lineage>
</organism>
<dbReference type="Proteomes" id="UP000233080">
    <property type="component" value="Unassembled WGS sequence"/>
</dbReference>
<dbReference type="AlphaFoldDB" id="A0A2K5K681"/>
<dbReference type="Pfam" id="PF01187">
    <property type="entry name" value="MIF"/>
    <property type="match status" value="1"/>
</dbReference>
<protein>
    <submittedName>
        <fullName evidence="2">Uncharacterized protein</fullName>
    </submittedName>
</protein>
<keyword evidence="3" id="KW-1185">Reference proteome</keyword>
<reference evidence="2" key="2">
    <citation type="submission" date="2025-09" db="UniProtKB">
        <authorList>
            <consortium name="Ensembl"/>
        </authorList>
    </citation>
    <scope>IDENTIFICATION</scope>
</reference>
<sequence length="124" mass="13263">IPFLELDRNLPNNRVPAGLGKRLCAAATSILSKPADVSVTVRTGLAVALSGSTELCAQPSVSSICVVLRTTASTTRSEHSKHIRQWKSSPSRFPMGLSPSPATHGGPRCKKSCLNEEALFIYFI</sequence>
<comment type="similarity">
    <text evidence="1">Belongs to the MIF family.</text>
</comment>
<name>A0A2K5K681_COLAP</name>
<dbReference type="InterPro" id="IPR014347">
    <property type="entry name" value="Tautomerase/MIF_sf"/>
</dbReference>
<dbReference type="InterPro" id="IPR001398">
    <property type="entry name" value="Macrophage_inhib_fac"/>
</dbReference>
<dbReference type="Ensembl" id="ENSCANT00000059853.1">
    <property type="protein sequence ID" value="ENSCANP00000036604.1"/>
    <property type="gene ID" value="ENSCANG00000041980.1"/>
</dbReference>
<evidence type="ECO:0000256" key="1">
    <source>
        <dbReference type="ARBA" id="ARBA00005851"/>
    </source>
</evidence>
<dbReference type="SUPFAM" id="SSF55331">
    <property type="entry name" value="Tautomerase/MIF"/>
    <property type="match status" value="1"/>
</dbReference>
<dbReference type="STRING" id="336983.ENSCANP00000036604"/>
<evidence type="ECO:0000313" key="3">
    <source>
        <dbReference type="Proteomes" id="UP000233080"/>
    </source>
</evidence>
<proteinExistence type="inferred from homology"/>
<evidence type="ECO:0000313" key="2">
    <source>
        <dbReference type="Ensembl" id="ENSCANP00000036604.1"/>
    </source>
</evidence>
<dbReference type="Gene3D" id="3.30.429.10">
    <property type="entry name" value="Macrophage Migration Inhibitory Factor"/>
    <property type="match status" value="1"/>
</dbReference>
<accession>A0A2K5K681</accession>
<reference evidence="2" key="1">
    <citation type="submission" date="2025-08" db="UniProtKB">
        <authorList>
            <consortium name="Ensembl"/>
        </authorList>
    </citation>
    <scope>IDENTIFICATION</scope>
</reference>